<evidence type="ECO:0000313" key="1">
    <source>
        <dbReference type="EMBL" id="KRX00638.1"/>
    </source>
</evidence>
<organism evidence="1 2">
    <name type="scientific">Pseudocohnilembus persalinus</name>
    <name type="common">Ciliate</name>
    <dbReference type="NCBI Taxonomy" id="266149"/>
    <lineage>
        <taxon>Eukaryota</taxon>
        <taxon>Sar</taxon>
        <taxon>Alveolata</taxon>
        <taxon>Ciliophora</taxon>
        <taxon>Intramacronucleata</taxon>
        <taxon>Oligohymenophorea</taxon>
        <taxon>Scuticociliatia</taxon>
        <taxon>Philasterida</taxon>
        <taxon>Pseudocohnilembidae</taxon>
        <taxon>Pseudocohnilembus</taxon>
    </lineage>
</organism>
<comment type="caution">
    <text evidence="1">The sequence shown here is derived from an EMBL/GenBank/DDBJ whole genome shotgun (WGS) entry which is preliminary data.</text>
</comment>
<proteinExistence type="predicted"/>
<accession>A0A0V0QEJ0</accession>
<evidence type="ECO:0000313" key="2">
    <source>
        <dbReference type="Proteomes" id="UP000054937"/>
    </source>
</evidence>
<protein>
    <submittedName>
        <fullName evidence="1">Cyclin-like protein</fullName>
    </submittedName>
</protein>
<dbReference type="Gene3D" id="1.10.472.10">
    <property type="entry name" value="Cyclin-like"/>
    <property type="match status" value="1"/>
</dbReference>
<dbReference type="EMBL" id="LDAU01000183">
    <property type="protein sequence ID" value="KRX00638.1"/>
    <property type="molecule type" value="Genomic_DNA"/>
</dbReference>
<dbReference type="InParanoid" id="A0A0V0QEJ0"/>
<dbReference type="SUPFAM" id="SSF47954">
    <property type="entry name" value="Cyclin-like"/>
    <property type="match status" value="1"/>
</dbReference>
<keyword evidence="2" id="KW-1185">Reference proteome</keyword>
<name>A0A0V0QEJ0_PSEPJ</name>
<dbReference type="AlphaFoldDB" id="A0A0V0QEJ0"/>
<dbReference type="Proteomes" id="UP000054937">
    <property type="component" value="Unassembled WGS sequence"/>
</dbReference>
<reference evidence="1 2" key="1">
    <citation type="journal article" date="2015" name="Sci. Rep.">
        <title>Genome of the facultative scuticociliatosis pathogen Pseudocohnilembus persalinus provides insight into its virulence through horizontal gene transfer.</title>
        <authorList>
            <person name="Xiong J."/>
            <person name="Wang G."/>
            <person name="Cheng J."/>
            <person name="Tian M."/>
            <person name="Pan X."/>
            <person name="Warren A."/>
            <person name="Jiang C."/>
            <person name="Yuan D."/>
            <person name="Miao W."/>
        </authorList>
    </citation>
    <scope>NUCLEOTIDE SEQUENCE [LARGE SCALE GENOMIC DNA]</scope>
    <source>
        <strain evidence="1">36N120E</strain>
    </source>
</reference>
<dbReference type="OrthoDB" id="290897at2759"/>
<sequence length="133" mass="15500">MILDTYRTYACLCLKPEIIALANILIVGKNLDIDPVFNTPEYLKFNSENLKASEAYPKWIQLVEQELNLQIKLEDIKDAMACIVELVYVNFNQNTGQSQQQLLQQNPIQNIKDDKKFNQVKQKIKYESIFDEN</sequence>
<gene>
    <name evidence="1" type="ORF">PPERSA_00865</name>
</gene>
<dbReference type="InterPro" id="IPR036915">
    <property type="entry name" value="Cyclin-like_sf"/>
</dbReference>